<feature type="transmembrane region" description="Helical" evidence="13">
    <location>
        <begin position="188"/>
        <end position="207"/>
    </location>
</feature>
<evidence type="ECO:0000256" key="7">
    <source>
        <dbReference type="ARBA" id="ARBA00022692"/>
    </source>
</evidence>
<evidence type="ECO:0000256" key="8">
    <source>
        <dbReference type="ARBA" id="ARBA00022824"/>
    </source>
</evidence>
<dbReference type="GO" id="GO:0015031">
    <property type="term" value="P:protein transport"/>
    <property type="evidence" value="ECO:0007669"/>
    <property type="project" value="UniProtKB-KW"/>
</dbReference>
<dbReference type="STRING" id="984486.A0A1E3QWT2"/>
<evidence type="ECO:0000256" key="1">
    <source>
        <dbReference type="ARBA" id="ARBA00002732"/>
    </source>
</evidence>
<proteinExistence type="inferred from homology"/>
<dbReference type="EMBL" id="KV454427">
    <property type="protein sequence ID" value="ODQ82143.1"/>
    <property type="molecule type" value="Genomic_DNA"/>
</dbReference>
<keyword evidence="8" id="KW-0256">Endoplasmic reticulum</keyword>
<accession>A0A1E3QWT2</accession>
<keyword evidence="7 13" id="KW-0812">Transmembrane</keyword>
<dbReference type="Pfam" id="PF12271">
    <property type="entry name" value="Chs7"/>
    <property type="match status" value="1"/>
</dbReference>
<evidence type="ECO:0000256" key="11">
    <source>
        <dbReference type="ARBA" id="ARBA00023136"/>
    </source>
</evidence>
<comment type="subunit">
    <text evidence="4">Interacts with CHS3.</text>
</comment>
<dbReference type="PANTHER" id="PTHR35329:SF2">
    <property type="entry name" value="CHITIN SYNTHASE EXPORT CHAPERONE"/>
    <property type="match status" value="1"/>
</dbReference>
<dbReference type="GO" id="GO:0005789">
    <property type="term" value="C:endoplasmic reticulum membrane"/>
    <property type="evidence" value="ECO:0007669"/>
    <property type="project" value="UniProtKB-SubCell"/>
</dbReference>
<feature type="transmembrane region" description="Helical" evidence="13">
    <location>
        <begin position="114"/>
        <end position="140"/>
    </location>
</feature>
<feature type="transmembrane region" description="Helical" evidence="13">
    <location>
        <begin position="85"/>
        <end position="108"/>
    </location>
</feature>
<feature type="transmembrane region" description="Helical" evidence="13">
    <location>
        <begin position="219"/>
        <end position="241"/>
    </location>
</feature>
<keyword evidence="6" id="KW-0813">Transport</keyword>
<reference evidence="15" key="1">
    <citation type="submission" date="2016-05" db="EMBL/GenBank/DDBJ databases">
        <title>Comparative genomics of biotechnologically important yeasts.</title>
        <authorList>
            <consortium name="DOE Joint Genome Institute"/>
            <person name="Riley R."/>
            <person name="Haridas S."/>
            <person name="Wolfe K.H."/>
            <person name="Lopes M.R."/>
            <person name="Hittinger C.T."/>
            <person name="Goker M."/>
            <person name="Salamov A."/>
            <person name="Wisecaver J."/>
            <person name="Long T.M."/>
            <person name="Aerts A.L."/>
            <person name="Barry K."/>
            <person name="Choi C."/>
            <person name="Clum A."/>
            <person name="Coughlan A.Y."/>
            <person name="Deshpande S."/>
            <person name="Douglass A.P."/>
            <person name="Hanson S.J."/>
            <person name="Klenk H.-P."/>
            <person name="Labutti K."/>
            <person name="Lapidus A."/>
            <person name="Lindquist E."/>
            <person name="Lipzen A."/>
            <person name="Meier-Kolthoff J.P."/>
            <person name="Ohm R.A."/>
            <person name="Otillar R.P."/>
            <person name="Pangilinan J."/>
            <person name="Peng Y."/>
            <person name="Rokas A."/>
            <person name="Rosa C.A."/>
            <person name="Scheuner C."/>
            <person name="Sibirny A.A."/>
            <person name="Slot J.C."/>
            <person name="Stielow J.B."/>
            <person name="Sun H."/>
            <person name="Kurtzman C.P."/>
            <person name="Blackwell M."/>
            <person name="Grigoriev I.V."/>
            <person name="Jeffries T.W."/>
        </authorList>
    </citation>
    <scope>NUCLEOTIDE SEQUENCE [LARGE SCALE GENOMIC DNA]</scope>
    <source>
        <strain evidence="15">NRRL Y-12698</strain>
    </source>
</reference>
<evidence type="ECO:0000256" key="9">
    <source>
        <dbReference type="ARBA" id="ARBA00022927"/>
    </source>
</evidence>
<dbReference type="GeneID" id="30148946"/>
<dbReference type="InterPro" id="IPR022057">
    <property type="entry name" value="Chs7"/>
</dbReference>
<evidence type="ECO:0000256" key="5">
    <source>
        <dbReference type="ARBA" id="ARBA00018354"/>
    </source>
</evidence>
<dbReference type="Proteomes" id="UP000094336">
    <property type="component" value="Unassembled WGS sequence"/>
</dbReference>
<dbReference type="GO" id="GO:0051082">
    <property type="term" value="F:unfolded protein binding"/>
    <property type="evidence" value="ECO:0007669"/>
    <property type="project" value="TreeGrafter"/>
</dbReference>
<feature type="transmembrane region" description="Helical" evidence="13">
    <location>
        <begin position="49"/>
        <end position="73"/>
    </location>
</feature>
<evidence type="ECO:0000256" key="10">
    <source>
        <dbReference type="ARBA" id="ARBA00022989"/>
    </source>
</evidence>
<evidence type="ECO:0000313" key="15">
    <source>
        <dbReference type="Proteomes" id="UP000094336"/>
    </source>
</evidence>
<organism evidence="14 15">
    <name type="scientific">Babjeviella inositovora NRRL Y-12698</name>
    <dbReference type="NCBI Taxonomy" id="984486"/>
    <lineage>
        <taxon>Eukaryota</taxon>
        <taxon>Fungi</taxon>
        <taxon>Dikarya</taxon>
        <taxon>Ascomycota</taxon>
        <taxon>Saccharomycotina</taxon>
        <taxon>Pichiomycetes</taxon>
        <taxon>Serinales incertae sedis</taxon>
        <taxon>Babjeviella</taxon>
    </lineage>
</organism>
<evidence type="ECO:0000313" key="14">
    <source>
        <dbReference type="EMBL" id="ODQ82143.1"/>
    </source>
</evidence>
<evidence type="ECO:0000256" key="6">
    <source>
        <dbReference type="ARBA" id="ARBA00022448"/>
    </source>
</evidence>
<comment type="similarity">
    <text evidence="3">Belongs to the CHS7 family.</text>
</comment>
<keyword evidence="15" id="KW-1185">Reference proteome</keyword>
<keyword evidence="12" id="KW-0961">Cell wall biogenesis/degradation</keyword>
<feature type="transmembrane region" description="Helical" evidence="13">
    <location>
        <begin position="253"/>
        <end position="272"/>
    </location>
</feature>
<sequence>MAFGDFYDICNNAALPLCAVIANSARYNNMTQGILPMCYARNVDLANTIIFQIGNAFIHFGAIIVLLIIIFNVRAKYTAIARNEMLFFFYSYIALTLTSLIVDCGVAAPGSTTFLYFAAAQIGFAGSCCWSLMFSGFLGFQLWEDGTKRSMWLMWISSFGIFALNFIMAVVTFNHFAGTTVNRSHTMGLFIVMYVLNAVFIFIYLICQICLAVFSLGNLWALGAIGLAAFFLIAGQVLVYVFNKTICEKVDHYIDALFFGTTCNLFAVMMIYKFWDVITSEDTEFSVSPVKNPQTPEPPPSSLMFRTKSLTTATNNAELSMGTPPR</sequence>
<protein>
    <recommendedName>
        <fullName evidence="5">Chitin synthase export chaperone</fullName>
    </recommendedName>
</protein>
<keyword evidence="11 13" id="KW-0472">Membrane</keyword>
<dbReference type="OrthoDB" id="2189463at2759"/>
<keyword evidence="9" id="KW-0653">Protein transport</keyword>
<dbReference type="PANTHER" id="PTHR35329">
    <property type="entry name" value="CHITIN SYNTHASE EXPORT CHAPERONE"/>
    <property type="match status" value="1"/>
</dbReference>
<dbReference type="RefSeq" id="XP_018987471.1">
    <property type="nucleotide sequence ID" value="XM_019131093.1"/>
</dbReference>
<dbReference type="GO" id="GO:0006457">
    <property type="term" value="P:protein folding"/>
    <property type="evidence" value="ECO:0007669"/>
    <property type="project" value="TreeGrafter"/>
</dbReference>
<evidence type="ECO:0000256" key="3">
    <source>
        <dbReference type="ARBA" id="ARBA00009274"/>
    </source>
</evidence>
<keyword evidence="10 13" id="KW-1133">Transmembrane helix</keyword>
<dbReference type="GO" id="GO:0071555">
    <property type="term" value="P:cell wall organization"/>
    <property type="evidence" value="ECO:0007669"/>
    <property type="project" value="UniProtKB-KW"/>
</dbReference>
<evidence type="ECO:0000256" key="4">
    <source>
        <dbReference type="ARBA" id="ARBA00011864"/>
    </source>
</evidence>
<dbReference type="AlphaFoldDB" id="A0A1E3QWT2"/>
<comment type="subcellular location">
    <subcellularLocation>
        <location evidence="2">Endoplasmic reticulum membrane</location>
        <topology evidence="2">Multi-pass membrane protein</topology>
    </subcellularLocation>
</comment>
<evidence type="ECO:0000256" key="2">
    <source>
        <dbReference type="ARBA" id="ARBA00004477"/>
    </source>
</evidence>
<evidence type="ECO:0000256" key="13">
    <source>
        <dbReference type="SAM" id="Phobius"/>
    </source>
</evidence>
<gene>
    <name evidence="14" type="ORF">BABINDRAFT_179596</name>
</gene>
<comment type="function">
    <text evidence="1">Chaperone required for the export of the chitin synthase CHS3 from the endoplasmic reticulum.</text>
</comment>
<name>A0A1E3QWT2_9ASCO</name>
<evidence type="ECO:0000256" key="12">
    <source>
        <dbReference type="ARBA" id="ARBA00023316"/>
    </source>
</evidence>
<feature type="transmembrane region" description="Helical" evidence="13">
    <location>
        <begin position="152"/>
        <end position="176"/>
    </location>
</feature>